<reference evidence="2 3" key="1">
    <citation type="submission" date="2019-07" db="EMBL/GenBank/DDBJ databases">
        <authorList>
            <person name="Jastrzebski P J."/>
            <person name="Paukszto L."/>
            <person name="Jastrzebski P J."/>
        </authorList>
    </citation>
    <scope>NUCLEOTIDE SEQUENCE [LARGE SCALE GENOMIC DNA]</scope>
    <source>
        <strain evidence="2 3">WMS-il1</strain>
    </source>
</reference>
<sequence length="88" mass="9919">MLLSYQLLRFPLNFLPQHAHLSTSLSLASILVVASLNMFGLINYWCSVPQLLLVLTKIVTSYELVTVIAVVIFYLQTVCCHLTYNTSL</sequence>
<keyword evidence="3" id="KW-1185">Reference proteome</keyword>
<keyword evidence="1" id="KW-0812">Transmembrane</keyword>
<accession>A0A564Z0Z2</accession>
<evidence type="ECO:0000313" key="3">
    <source>
        <dbReference type="Proteomes" id="UP000321570"/>
    </source>
</evidence>
<proteinExistence type="predicted"/>
<protein>
    <submittedName>
        <fullName evidence="2">Uncharacterized protein</fullName>
    </submittedName>
</protein>
<dbReference type="Proteomes" id="UP000321570">
    <property type="component" value="Unassembled WGS sequence"/>
</dbReference>
<gene>
    <name evidence="2" type="ORF">WMSIL1_LOCUS11903</name>
</gene>
<evidence type="ECO:0000313" key="2">
    <source>
        <dbReference type="EMBL" id="VUZ53181.1"/>
    </source>
</evidence>
<keyword evidence="1" id="KW-1133">Transmembrane helix</keyword>
<name>A0A564Z0Z2_HYMDI</name>
<organism evidence="2 3">
    <name type="scientific">Hymenolepis diminuta</name>
    <name type="common">Rat tapeworm</name>
    <dbReference type="NCBI Taxonomy" id="6216"/>
    <lineage>
        <taxon>Eukaryota</taxon>
        <taxon>Metazoa</taxon>
        <taxon>Spiralia</taxon>
        <taxon>Lophotrochozoa</taxon>
        <taxon>Platyhelminthes</taxon>
        <taxon>Cestoda</taxon>
        <taxon>Eucestoda</taxon>
        <taxon>Cyclophyllidea</taxon>
        <taxon>Hymenolepididae</taxon>
        <taxon>Hymenolepis</taxon>
    </lineage>
</organism>
<dbReference type="AlphaFoldDB" id="A0A564Z0Z2"/>
<feature type="transmembrane region" description="Helical" evidence="1">
    <location>
        <begin position="51"/>
        <end position="75"/>
    </location>
</feature>
<dbReference type="EMBL" id="CABIJS010000555">
    <property type="protein sequence ID" value="VUZ53181.1"/>
    <property type="molecule type" value="Genomic_DNA"/>
</dbReference>
<evidence type="ECO:0000256" key="1">
    <source>
        <dbReference type="SAM" id="Phobius"/>
    </source>
</evidence>
<feature type="transmembrane region" description="Helical" evidence="1">
    <location>
        <begin position="20"/>
        <end position="39"/>
    </location>
</feature>
<keyword evidence="1" id="KW-0472">Membrane</keyword>